<reference evidence="2" key="1">
    <citation type="journal article" date="2022" name="Front. Genet.">
        <title>Chromosome-Scale Assembly of the Dendrobium nobile Genome Provides Insights Into the Molecular Mechanism of the Biosynthesis of the Medicinal Active Ingredient of Dendrobium.</title>
        <authorList>
            <person name="Xu Q."/>
            <person name="Niu S.-C."/>
            <person name="Li K.-L."/>
            <person name="Zheng P.-J."/>
            <person name="Zhang X.-J."/>
            <person name="Jia Y."/>
            <person name="Liu Y."/>
            <person name="Niu Y.-X."/>
            <person name="Yu L.-H."/>
            <person name="Chen D.-F."/>
            <person name="Zhang G.-Q."/>
        </authorList>
    </citation>
    <scope>NUCLEOTIDE SEQUENCE</scope>
    <source>
        <tissue evidence="2">Leaf</tissue>
    </source>
</reference>
<dbReference type="AlphaFoldDB" id="A0A8T3B6V6"/>
<proteinExistence type="predicted"/>
<gene>
    <name evidence="2" type="ORF">KFK09_015658</name>
</gene>
<keyword evidence="1" id="KW-0812">Transmembrane</keyword>
<comment type="caution">
    <text evidence="2">The sequence shown here is derived from an EMBL/GenBank/DDBJ whole genome shotgun (WGS) entry which is preliminary data.</text>
</comment>
<dbReference type="EMBL" id="JAGYWB010000011">
    <property type="protein sequence ID" value="KAI0504705.1"/>
    <property type="molecule type" value="Genomic_DNA"/>
</dbReference>
<keyword evidence="1" id="KW-1133">Transmembrane helix</keyword>
<evidence type="ECO:0000256" key="1">
    <source>
        <dbReference type="SAM" id="Phobius"/>
    </source>
</evidence>
<keyword evidence="3" id="KW-1185">Reference proteome</keyword>
<accession>A0A8T3B6V6</accession>
<name>A0A8T3B6V6_DENNO</name>
<organism evidence="2 3">
    <name type="scientific">Dendrobium nobile</name>
    <name type="common">Orchid</name>
    <dbReference type="NCBI Taxonomy" id="94219"/>
    <lineage>
        <taxon>Eukaryota</taxon>
        <taxon>Viridiplantae</taxon>
        <taxon>Streptophyta</taxon>
        <taxon>Embryophyta</taxon>
        <taxon>Tracheophyta</taxon>
        <taxon>Spermatophyta</taxon>
        <taxon>Magnoliopsida</taxon>
        <taxon>Liliopsida</taxon>
        <taxon>Asparagales</taxon>
        <taxon>Orchidaceae</taxon>
        <taxon>Epidendroideae</taxon>
        <taxon>Malaxideae</taxon>
        <taxon>Dendrobiinae</taxon>
        <taxon>Dendrobium</taxon>
    </lineage>
</organism>
<sequence length="99" mass="10842">MADPEVDHGFIYNSQEEIDIIQSPFFNLGFGSKGTVEEYVERILFTLADVNEEQQPTGSWKIAGRPPISPTPANSSLIKTTGILCLSVASLGLLTFILR</sequence>
<feature type="transmembrane region" description="Helical" evidence="1">
    <location>
        <begin position="77"/>
        <end position="98"/>
    </location>
</feature>
<dbReference type="Proteomes" id="UP000829196">
    <property type="component" value="Unassembled WGS sequence"/>
</dbReference>
<keyword evidence="1" id="KW-0472">Membrane</keyword>
<evidence type="ECO:0000313" key="3">
    <source>
        <dbReference type="Proteomes" id="UP000829196"/>
    </source>
</evidence>
<evidence type="ECO:0000313" key="2">
    <source>
        <dbReference type="EMBL" id="KAI0504705.1"/>
    </source>
</evidence>
<protein>
    <submittedName>
        <fullName evidence="2">Uncharacterized protein</fullName>
    </submittedName>
</protein>